<dbReference type="Proteomes" id="UP001642484">
    <property type="component" value="Unassembled WGS sequence"/>
</dbReference>
<organism evidence="1 2">
    <name type="scientific">Durusdinium trenchii</name>
    <dbReference type="NCBI Taxonomy" id="1381693"/>
    <lineage>
        <taxon>Eukaryota</taxon>
        <taxon>Sar</taxon>
        <taxon>Alveolata</taxon>
        <taxon>Dinophyceae</taxon>
        <taxon>Suessiales</taxon>
        <taxon>Symbiodiniaceae</taxon>
        <taxon>Durusdinium</taxon>
    </lineage>
</organism>
<reference evidence="1 2" key="1">
    <citation type="submission" date="2024-02" db="EMBL/GenBank/DDBJ databases">
        <authorList>
            <person name="Chen Y."/>
            <person name="Shah S."/>
            <person name="Dougan E. K."/>
            <person name="Thang M."/>
            <person name="Chan C."/>
        </authorList>
    </citation>
    <scope>NUCLEOTIDE SEQUENCE [LARGE SCALE GENOMIC DNA]</scope>
</reference>
<sequence>MVEKMIDEVGEGLAEETRTLAERLFSILPPAFRPRTLALGQAVMQRPTFSTSKTMLKNLLSFNALLDQYSMAAGSPMAEDLIVGTVFRCIDPVTRKHLQYNMPDVALGTTTAGGPRPMDVDNVALRERANIKESRRGKVHGAAMVEIEANAQPQLLAVELQMCQPICLTAQARSTSPTTSLNNMALHRLELQQAAVARHKFDKSACTMWQPVRIP</sequence>
<evidence type="ECO:0000313" key="2">
    <source>
        <dbReference type="Proteomes" id="UP001642484"/>
    </source>
</evidence>
<accession>A0ABP0J5E7</accession>
<keyword evidence="2" id="KW-1185">Reference proteome</keyword>
<proteinExistence type="predicted"/>
<dbReference type="EMBL" id="CAXAMN010004447">
    <property type="protein sequence ID" value="CAK9009513.1"/>
    <property type="molecule type" value="Genomic_DNA"/>
</dbReference>
<gene>
    <name evidence="1" type="ORF">CCMP2556_LOCUS9702</name>
</gene>
<protein>
    <submittedName>
        <fullName evidence="1">Uncharacterized protein</fullName>
    </submittedName>
</protein>
<comment type="caution">
    <text evidence="1">The sequence shown here is derived from an EMBL/GenBank/DDBJ whole genome shotgun (WGS) entry which is preliminary data.</text>
</comment>
<name>A0ABP0J5E7_9DINO</name>
<evidence type="ECO:0000313" key="1">
    <source>
        <dbReference type="EMBL" id="CAK9009513.1"/>
    </source>
</evidence>